<gene>
    <name evidence="2" type="ORF">CIMG_09235</name>
</gene>
<proteinExistence type="predicted"/>
<evidence type="ECO:0000313" key="2">
    <source>
        <dbReference type="EMBL" id="EAS28031.2"/>
    </source>
</evidence>
<dbReference type="InterPro" id="IPR021047">
    <property type="entry name" value="Mannosyltransferase_CMT1"/>
</dbReference>
<dbReference type="OMA" id="GFQHANM"/>
<accession>A0A0E1RUN0</accession>
<reference evidence="3" key="1">
    <citation type="journal article" date="2009" name="Genome Res.">
        <title>Comparative genomic analyses of the human fungal pathogens Coccidioides and their relatives.</title>
        <authorList>
            <person name="Sharpton T.J."/>
            <person name="Stajich J.E."/>
            <person name="Rounsley S.D."/>
            <person name="Gardner M.J."/>
            <person name="Wortman J.R."/>
            <person name="Jordar V.S."/>
            <person name="Maiti R."/>
            <person name="Kodira C.D."/>
            <person name="Neafsey D.E."/>
            <person name="Zeng Q."/>
            <person name="Hung C.-Y."/>
            <person name="McMahan C."/>
            <person name="Muszewska A."/>
            <person name="Grynberg M."/>
            <person name="Mandel M.A."/>
            <person name="Kellner E.M."/>
            <person name="Barker B.M."/>
            <person name="Galgiani J.N."/>
            <person name="Orbach M.J."/>
            <person name="Kirkland T.N."/>
            <person name="Cole G.T."/>
            <person name="Henn M.R."/>
            <person name="Birren B.W."/>
            <person name="Taylor J.W."/>
        </authorList>
    </citation>
    <scope>NUCLEOTIDE SEQUENCE [LARGE SCALE GENOMIC DNA]</scope>
    <source>
        <strain evidence="3">RS</strain>
    </source>
</reference>
<dbReference type="Proteomes" id="UP000001261">
    <property type="component" value="Unassembled WGS sequence"/>
</dbReference>
<dbReference type="Pfam" id="PF11735">
    <property type="entry name" value="CAP59_mtransfer"/>
    <property type="match status" value="1"/>
</dbReference>
<evidence type="ECO:0008006" key="4">
    <source>
        <dbReference type="Google" id="ProtNLM"/>
    </source>
</evidence>
<feature type="transmembrane region" description="Helical" evidence="1">
    <location>
        <begin position="110"/>
        <end position="132"/>
    </location>
</feature>
<protein>
    <recommendedName>
        <fullName evidence="4">Alpha-1,3-mannosyltransferase CMT1</fullName>
    </recommendedName>
</protein>
<dbReference type="PANTHER" id="PTHR34144">
    <property type="entry name" value="CHROMOSOME 8, WHOLE GENOME SHOTGUN SEQUENCE"/>
    <property type="match status" value="1"/>
</dbReference>
<evidence type="ECO:0000313" key="3">
    <source>
        <dbReference type="Proteomes" id="UP000001261"/>
    </source>
</evidence>
<reference evidence="3" key="2">
    <citation type="journal article" date="2010" name="Genome Res.">
        <title>Population genomic sequencing of Coccidioides fungi reveals recent hybridization and transposon control.</title>
        <authorList>
            <person name="Neafsey D.E."/>
            <person name="Barker B.M."/>
            <person name="Sharpton T.J."/>
            <person name="Stajich J.E."/>
            <person name="Park D.J."/>
            <person name="Whiston E."/>
            <person name="Hung C.-Y."/>
            <person name="McMahan C."/>
            <person name="White J."/>
            <person name="Sykes S."/>
            <person name="Heiman D."/>
            <person name="Young S."/>
            <person name="Zeng Q."/>
            <person name="Abouelleil A."/>
            <person name="Aftuck L."/>
            <person name="Bessette D."/>
            <person name="Brown A."/>
            <person name="FitzGerald M."/>
            <person name="Lui A."/>
            <person name="Macdonald J.P."/>
            <person name="Priest M."/>
            <person name="Orbach M.J."/>
            <person name="Galgiani J.N."/>
            <person name="Kirkland T.N."/>
            <person name="Cole G.T."/>
            <person name="Birren B.W."/>
            <person name="Henn M.R."/>
            <person name="Taylor J.W."/>
            <person name="Rounsley S.D."/>
        </authorList>
    </citation>
    <scope>GENOME REANNOTATION</scope>
    <source>
        <strain evidence="3">RS</strain>
    </source>
</reference>
<keyword evidence="1" id="KW-0812">Transmembrane</keyword>
<keyword evidence="1" id="KW-1133">Transmembrane helix</keyword>
<dbReference type="KEGG" id="cim:CIMG_09235"/>
<dbReference type="OrthoDB" id="262547at2759"/>
<name>A0A0E1RUN0_COCIM</name>
<dbReference type="InParanoid" id="A0A0E1RUN0"/>
<keyword evidence="3" id="KW-1185">Reference proteome</keyword>
<dbReference type="PANTHER" id="PTHR34144:SF8">
    <property type="entry name" value="GLYCOSYLTRANSFERASE FAMILY 69 PROTEIN"/>
    <property type="match status" value="1"/>
</dbReference>
<evidence type="ECO:0000256" key="1">
    <source>
        <dbReference type="SAM" id="Phobius"/>
    </source>
</evidence>
<dbReference type="EMBL" id="GG704915">
    <property type="protein sequence ID" value="EAS28031.2"/>
    <property type="molecule type" value="Genomic_DNA"/>
</dbReference>
<organism evidence="2 3">
    <name type="scientific">Coccidioides immitis (strain RS)</name>
    <name type="common">Valley fever fungus</name>
    <dbReference type="NCBI Taxonomy" id="246410"/>
    <lineage>
        <taxon>Eukaryota</taxon>
        <taxon>Fungi</taxon>
        <taxon>Dikarya</taxon>
        <taxon>Ascomycota</taxon>
        <taxon>Pezizomycotina</taxon>
        <taxon>Eurotiomycetes</taxon>
        <taxon>Eurotiomycetidae</taxon>
        <taxon>Onygenales</taxon>
        <taxon>Onygenaceae</taxon>
        <taxon>Coccidioides</taxon>
    </lineage>
</organism>
<dbReference type="AlphaFoldDB" id="A0A0E1RUN0"/>
<dbReference type="RefSeq" id="XP_001239614.2">
    <property type="nucleotide sequence ID" value="XM_001239613.2"/>
</dbReference>
<sequence length="553" mass="62944">MSSRLLPLPFRVSFSGGLLHSRRQPKMPQSSSFELLPLRQSVDTLPELDDHLTLLPKSPGDVDPGLFRQPRPARTWLGSCVRYSRLPFSLVEQCLKTRKTTRKRFGFRRVLRLTVLLIGAFICISVVEAILYPSYQTPPAHYHALQRRILGSARPGRGNPNGEKIFIAANIINEDLIRGAWGDAMRELVDILGEENVFVSVYENDSGVGTSDALREFQERLRCNSSIVTGDNLSLSDLPSSTVPSGEKRIKRIAYLAEVRNRALRPLDPTYTPLDSQTGFQHANMRFDRILFLNDIFFSPADAVQLLFSTNKSRYRAACAIDFVSNVMFYDSFVVRDTNGYGMGLMFFPWFPPTGSAESRNAVLAEKDAVPVRSCWGGMVAFEAGQFQSLSTQLSPWLTARFRYEPESFWEAAECCLIFSDLEDAFGEPNVSEGTGVFVNPFIRVSYTRHTWNWLPFFKRYERIFRNLQYIVSKIGYPEYNPRRLHKPGQLVKQRSWVNNVDGPGTGGAFQMVESKATPGGFCGQRRMFLMKRDFESANRREEKNWESIPVPW</sequence>
<keyword evidence="1" id="KW-0472">Membrane</keyword>
<dbReference type="VEuPathDB" id="FungiDB:CIMG_09235"/>
<dbReference type="GeneID" id="4558493"/>